<dbReference type="SUPFAM" id="SSF55021">
    <property type="entry name" value="ACT-like"/>
    <property type="match status" value="1"/>
</dbReference>
<dbReference type="Pfam" id="PF13710">
    <property type="entry name" value="ACT_5"/>
    <property type="match status" value="1"/>
</dbReference>
<dbReference type="EMBL" id="JAIQDJ010000004">
    <property type="protein sequence ID" value="MBZ4186448.1"/>
    <property type="molecule type" value="Genomic_DNA"/>
</dbReference>
<gene>
    <name evidence="1" type="ORF">K7B09_08940</name>
</gene>
<dbReference type="Proteomes" id="UP001430290">
    <property type="component" value="Unassembled WGS sequence"/>
</dbReference>
<dbReference type="InterPro" id="IPR045865">
    <property type="entry name" value="ACT-like_dom_sf"/>
</dbReference>
<dbReference type="Gene3D" id="3.30.70.260">
    <property type="match status" value="1"/>
</dbReference>
<reference evidence="1" key="1">
    <citation type="submission" date="2021-09" db="EMBL/GenBank/DDBJ databases">
        <authorList>
            <person name="Wu T."/>
            <person name="Guo S.Z."/>
        </authorList>
    </citation>
    <scope>NUCLEOTIDE SEQUENCE</scope>
    <source>
        <strain evidence="1">RSS-23</strain>
    </source>
</reference>
<sequence length="78" mass="8776">MRYQLELTLRRAEGALTRVLGTAERRGFAPLSVDGHAHADGERWQLRMTVEGEREAEGLQHQLAKLYDCLAVEVQPCA</sequence>
<name>A0ABS7TF25_9GAMM</name>
<dbReference type="RefSeq" id="WP_223629126.1">
    <property type="nucleotide sequence ID" value="NZ_JAIQDJ010000004.1"/>
</dbReference>
<comment type="caution">
    <text evidence="1">The sequence shown here is derived from an EMBL/GenBank/DDBJ whole genome shotgun (WGS) entry which is preliminary data.</text>
</comment>
<proteinExistence type="predicted"/>
<evidence type="ECO:0000313" key="1">
    <source>
        <dbReference type="EMBL" id="MBZ4186448.1"/>
    </source>
</evidence>
<organism evidence="1 2">
    <name type="scientific">Thermomonas beijingensis</name>
    <dbReference type="NCBI Taxonomy" id="2872701"/>
    <lineage>
        <taxon>Bacteria</taxon>
        <taxon>Pseudomonadati</taxon>
        <taxon>Pseudomonadota</taxon>
        <taxon>Gammaproteobacteria</taxon>
        <taxon>Lysobacterales</taxon>
        <taxon>Lysobacteraceae</taxon>
        <taxon>Thermomonas</taxon>
    </lineage>
</organism>
<accession>A0ABS7TF25</accession>
<protein>
    <submittedName>
        <fullName evidence="1">Acetolactate synthase</fullName>
    </submittedName>
</protein>
<keyword evidence="2" id="KW-1185">Reference proteome</keyword>
<evidence type="ECO:0000313" key="2">
    <source>
        <dbReference type="Proteomes" id="UP001430290"/>
    </source>
</evidence>